<dbReference type="SUPFAM" id="SSF109604">
    <property type="entry name" value="HD-domain/PDEase-like"/>
    <property type="match status" value="1"/>
</dbReference>
<dbReference type="GO" id="GO:0046872">
    <property type="term" value="F:metal ion binding"/>
    <property type="evidence" value="ECO:0007669"/>
    <property type="project" value="UniProtKB-KW"/>
</dbReference>
<evidence type="ECO:0000256" key="4">
    <source>
        <dbReference type="SAM" id="MobiDB-lite"/>
    </source>
</evidence>
<keyword evidence="6" id="KW-0540">Nuclease</keyword>
<dbReference type="Pfam" id="PF18019">
    <property type="entry name" value="Cas3_HD"/>
    <property type="match status" value="1"/>
</dbReference>
<dbReference type="InterPro" id="IPR006483">
    <property type="entry name" value="CRISPR-assoc_Cas3_HD"/>
</dbReference>
<dbReference type="GO" id="GO:0016787">
    <property type="term" value="F:hydrolase activity"/>
    <property type="evidence" value="ECO:0007669"/>
    <property type="project" value="UniProtKB-KW"/>
</dbReference>
<dbReference type="InterPro" id="IPR038257">
    <property type="entry name" value="CRISPR-assoc_Cas3_HD_sf"/>
</dbReference>
<dbReference type="NCBIfam" id="TIGR01596">
    <property type="entry name" value="cas3_HD"/>
    <property type="match status" value="1"/>
</dbReference>
<protein>
    <submittedName>
        <fullName evidence="6">CRISPR-associated endonuclease Cas3</fullName>
    </submittedName>
</protein>
<evidence type="ECO:0000256" key="1">
    <source>
        <dbReference type="ARBA" id="ARBA00022723"/>
    </source>
</evidence>
<dbReference type="Proteomes" id="UP000579250">
    <property type="component" value="Unassembled WGS sequence"/>
</dbReference>
<dbReference type="RefSeq" id="WP_157438507.1">
    <property type="nucleotide sequence ID" value="NZ_JAAXPI010000049.1"/>
</dbReference>
<keyword evidence="6" id="KW-0255">Endonuclease</keyword>
<proteinExistence type="predicted"/>
<reference evidence="6 7" key="1">
    <citation type="submission" date="2020-04" db="EMBL/GenBank/DDBJ databases">
        <title>MicrobeNet Type strains.</title>
        <authorList>
            <person name="Nicholson A.C."/>
        </authorList>
    </citation>
    <scope>NUCLEOTIDE SEQUENCE [LARGE SCALE GENOMIC DNA]</scope>
    <source>
        <strain evidence="6 7">ATCC BAA-277</strain>
    </source>
</reference>
<dbReference type="PROSITE" id="PS51643">
    <property type="entry name" value="HD_CAS3"/>
    <property type="match status" value="1"/>
</dbReference>
<evidence type="ECO:0000313" key="7">
    <source>
        <dbReference type="Proteomes" id="UP000579250"/>
    </source>
</evidence>
<evidence type="ECO:0000259" key="5">
    <source>
        <dbReference type="PROSITE" id="PS51643"/>
    </source>
</evidence>
<evidence type="ECO:0000313" key="6">
    <source>
        <dbReference type="EMBL" id="NKZ07192.1"/>
    </source>
</evidence>
<organism evidence="6 7">
    <name type="scientific">Actinomadura latina</name>
    <dbReference type="NCBI Taxonomy" id="163603"/>
    <lineage>
        <taxon>Bacteria</taxon>
        <taxon>Bacillati</taxon>
        <taxon>Actinomycetota</taxon>
        <taxon>Actinomycetes</taxon>
        <taxon>Streptosporangiales</taxon>
        <taxon>Thermomonosporaceae</taxon>
        <taxon>Actinomadura</taxon>
    </lineage>
</organism>
<keyword evidence="3" id="KW-0051">Antiviral defense</keyword>
<keyword evidence="2" id="KW-0378">Hydrolase</keyword>
<dbReference type="Gene3D" id="1.10.3210.30">
    <property type="match status" value="1"/>
</dbReference>
<dbReference type="AlphaFoldDB" id="A0A846Z7I5"/>
<evidence type="ECO:0000256" key="3">
    <source>
        <dbReference type="ARBA" id="ARBA00023118"/>
    </source>
</evidence>
<feature type="region of interest" description="Disordered" evidence="4">
    <location>
        <begin position="157"/>
        <end position="181"/>
    </location>
</feature>
<gene>
    <name evidence="6" type="ORF">HGB48_26115</name>
</gene>
<keyword evidence="1" id="KW-0479">Metal-binding</keyword>
<evidence type="ECO:0000256" key="2">
    <source>
        <dbReference type="ARBA" id="ARBA00022801"/>
    </source>
</evidence>
<dbReference type="CDD" id="cd09641">
    <property type="entry name" value="Cas3''_I"/>
    <property type="match status" value="1"/>
</dbReference>
<dbReference type="GO" id="GO:0051607">
    <property type="term" value="P:defense response to virus"/>
    <property type="evidence" value="ECO:0007669"/>
    <property type="project" value="UniProtKB-KW"/>
</dbReference>
<feature type="domain" description="HD Cas3-type" evidence="5">
    <location>
        <begin position="25"/>
        <end position="181"/>
    </location>
</feature>
<accession>A0A846Z7I5</accession>
<name>A0A846Z7I5_9ACTN</name>
<dbReference type="EMBL" id="JAAXPI010000049">
    <property type="protein sequence ID" value="NKZ07192.1"/>
    <property type="molecule type" value="Genomic_DNA"/>
</dbReference>
<comment type="caution">
    <text evidence="6">The sequence shown here is derived from an EMBL/GenBank/DDBJ whole genome shotgun (WGS) entry which is preliminary data.</text>
</comment>
<dbReference type="GO" id="GO:0004519">
    <property type="term" value="F:endonuclease activity"/>
    <property type="evidence" value="ECO:0007669"/>
    <property type="project" value="UniProtKB-KW"/>
</dbReference>
<keyword evidence="7" id="KW-1185">Reference proteome</keyword>
<sequence length="181" mass="19484">MGIQRPVRQSQDPLGVLWGKSAGKAGGQANLLVQHLLDAAAVAELVWDHYLAPSVRQALDGVAGGSGGRRLLAWVCGIHDIGKATPAFQHMDAAGADRVLRAGLTWDQRAVLRHRWRHDRAGGFLLRRYLAEAGWAEESIGWVWPLVAGHHGRFPTSGATLENRRAKGQLSGRAPEPGSTA</sequence>